<dbReference type="PANTHER" id="PTHR11054">
    <property type="entry name" value="6-PHOSPHOGLUCONOLACTONASE"/>
    <property type="match status" value="1"/>
</dbReference>
<comment type="pathway">
    <text evidence="2 6">Carbohydrate degradation; pentose phosphate pathway; D-ribulose 5-phosphate from D-glucose 6-phosphate (oxidative stage): step 2/3.</text>
</comment>
<protein>
    <recommendedName>
        <fullName evidence="4 6">6-phosphogluconolactonase</fullName>
        <shortName evidence="6">6PGL</shortName>
        <ecNumber evidence="4 6">3.1.1.31</ecNumber>
    </recommendedName>
</protein>
<dbReference type="Proteomes" id="UP001139887">
    <property type="component" value="Unassembled WGS sequence"/>
</dbReference>
<dbReference type="InterPro" id="IPR005900">
    <property type="entry name" value="6-phosphogluconolactonase_DevB"/>
</dbReference>
<evidence type="ECO:0000256" key="3">
    <source>
        <dbReference type="ARBA" id="ARBA00010662"/>
    </source>
</evidence>
<dbReference type="Gene3D" id="3.40.50.1360">
    <property type="match status" value="1"/>
</dbReference>
<comment type="caution">
    <text evidence="8">The sequence shown here is derived from an EMBL/GenBank/DDBJ whole genome shotgun (WGS) entry which is preliminary data.</text>
</comment>
<dbReference type="InterPro" id="IPR006148">
    <property type="entry name" value="Glc/Gal-6P_isomerase"/>
</dbReference>
<evidence type="ECO:0000256" key="6">
    <source>
        <dbReference type="RuleBase" id="RU365095"/>
    </source>
</evidence>
<dbReference type="SUPFAM" id="SSF100950">
    <property type="entry name" value="NagB/RpiA/CoA transferase-like"/>
    <property type="match status" value="1"/>
</dbReference>
<comment type="similarity">
    <text evidence="3 6">Belongs to the glucosamine/galactosamine-6-phosphate isomerase family. 6-phosphogluconolactonase subfamily.</text>
</comment>
<feature type="domain" description="Glucosamine/galactosamine-6-phosphate isomerase" evidence="7">
    <location>
        <begin position="11"/>
        <end position="239"/>
    </location>
</feature>
<dbReference type="EMBL" id="JANBUW010000058">
    <property type="protein sequence ID" value="KAJ2849791.1"/>
    <property type="molecule type" value="Genomic_DNA"/>
</dbReference>
<dbReference type="OrthoDB" id="432544at2759"/>
<dbReference type="FunFam" id="3.40.50.1360:FF:000005">
    <property type="entry name" value="6-phosphogluconolactonase"/>
    <property type="match status" value="1"/>
</dbReference>
<dbReference type="GO" id="GO:0006098">
    <property type="term" value="P:pentose-phosphate shunt"/>
    <property type="evidence" value="ECO:0007669"/>
    <property type="project" value="InterPro"/>
</dbReference>
<dbReference type="InterPro" id="IPR037171">
    <property type="entry name" value="NagB/RpiA_transferase-like"/>
</dbReference>
<dbReference type="NCBIfam" id="TIGR01198">
    <property type="entry name" value="pgl"/>
    <property type="match status" value="1"/>
</dbReference>
<evidence type="ECO:0000313" key="8">
    <source>
        <dbReference type="EMBL" id="KAJ2849791.1"/>
    </source>
</evidence>
<dbReference type="EC" id="3.1.1.31" evidence="4 6"/>
<reference evidence="8" key="1">
    <citation type="submission" date="2022-07" db="EMBL/GenBank/DDBJ databases">
        <title>Phylogenomic reconstructions and comparative analyses of Kickxellomycotina fungi.</title>
        <authorList>
            <person name="Reynolds N.K."/>
            <person name="Stajich J.E."/>
            <person name="Barry K."/>
            <person name="Grigoriev I.V."/>
            <person name="Crous P."/>
            <person name="Smith M.E."/>
        </authorList>
    </citation>
    <scope>NUCLEOTIDE SEQUENCE</scope>
    <source>
        <strain evidence="8">NRRL 1566</strain>
    </source>
</reference>
<evidence type="ECO:0000256" key="5">
    <source>
        <dbReference type="ARBA" id="ARBA00022801"/>
    </source>
</evidence>
<evidence type="ECO:0000259" key="7">
    <source>
        <dbReference type="Pfam" id="PF01182"/>
    </source>
</evidence>
<dbReference type="AlphaFoldDB" id="A0A9W8IC44"/>
<organism evidence="8 9">
    <name type="scientific">Coemansia brasiliensis</name>
    <dbReference type="NCBI Taxonomy" id="2650707"/>
    <lineage>
        <taxon>Eukaryota</taxon>
        <taxon>Fungi</taxon>
        <taxon>Fungi incertae sedis</taxon>
        <taxon>Zoopagomycota</taxon>
        <taxon>Kickxellomycotina</taxon>
        <taxon>Kickxellomycetes</taxon>
        <taxon>Kickxellales</taxon>
        <taxon>Kickxellaceae</taxon>
        <taxon>Coemansia</taxon>
    </lineage>
</organism>
<dbReference type="CDD" id="cd01400">
    <property type="entry name" value="6PGL"/>
    <property type="match status" value="1"/>
</dbReference>
<evidence type="ECO:0000256" key="1">
    <source>
        <dbReference type="ARBA" id="ARBA00000832"/>
    </source>
</evidence>
<dbReference type="PANTHER" id="PTHR11054:SF0">
    <property type="entry name" value="6-PHOSPHOGLUCONOLACTONASE"/>
    <property type="match status" value="1"/>
</dbReference>
<comment type="catalytic activity">
    <reaction evidence="1 6">
        <text>6-phospho-D-glucono-1,5-lactone + H2O = 6-phospho-D-gluconate + H(+)</text>
        <dbReference type="Rhea" id="RHEA:12556"/>
        <dbReference type="ChEBI" id="CHEBI:15377"/>
        <dbReference type="ChEBI" id="CHEBI:15378"/>
        <dbReference type="ChEBI" id="CHEBI:57955"/>
        <dbReference type="ChEBI" id="CHEBI:58759"/>
        <dbReference type="EC" id="3.1.1.31"/>
    </reaction>
</comment>
<keyword evidence="9" id="KW-1185">Reference proteome</keyword>
<evidence type="ECO:0000256" key="2">
    <source>
        <dbReference type="ARBA" id="ARBA00004961"/>
    </source>
</evidence>
<dbReference type="GO" id="GO:0017057">
    <property type="term" value="F:6-phosphogluconolactonase activity"/>
    <property type="evidence" value="ECO:0007669"/>
    <property type="project" value="UniProtKB-UniRule"/>
</dbReference>
<proteinExistence type="inferred from homology"/>
<accession>A0A9W8IC44</accession>
<sequence length="259" mass="28937">MSLTKVYSFETNDKVSQALGEFIAQASSESIARNGRFTIAFSGGSLPATACKYLRNNQNIDFSKWYVFFADERCVKLDSHDSNFRLVREELLDYLVQQNRSIPADQVMVINDDLIHEPAKVADDYLVKMQSVFAEANKIRFPEFDLILLGIGPDGHTCSLFPKHPLLEVKNDWVASIDDSPKEPPQRITLTLPVVNHARRVAFVVTGAGKKSTVKAILDEKNTHMPASLVAPIKGDSYWFLDDAAAKGLTENTPTEFKL</sequence>
<dbReference type="GO" id="GO:0005975">
    <property type="term" value="P:carbohydrate metabolic process"/>
    <property type="evidence" value="ECO:0007669"/>
    <property type="project" value="UniProtKB-UniRule"/>
</dbReference>
<name>A0A9W8IC44_9FUNG</name>
<keyword evidence="5 6" id="KW-0378">Hydrolase</keyword>
<evidence type="ECO:0000256" key="4">
    <source>
        <dbReference type="ARBA" id="ARBA00013198"/>
    </source>
</evidence>
<evidence type="ECO:0000313" key="9">
    <source>
        <dbReference type="Proteomes" id="UP001139887"/>
    </source>
</evidence>
<dbReference type="Pfam" id="PF01182">
    <property type="entry name" value="Glucosamine_iso"/>
    <property type="match status" value="1"/>
</dbReference>
<comment type="function">
    <text evidence="6">Hydrolysis of 6-phosphogluconolactone to 6-phosphogluconate.</text>
</comment>
<dbReference type="InterPro" id="IPR039104">
    <property type="entry name" value="6PGL"/>
</dbReference>
<gene>
    <name evidence="8" type="primary">SOL1</name>
    <name evidence="8" type="ORF">IWW36_002376</name>
</gene>